<dbReference type="SUPFAM" id="SSF48403">
    <property type="entry name" value="Ankyrin repeat"/>
    <property type="match status" value="1"/>
</dbReference>
<dbReference type="InterPro" id="IPR036770">
    <property type="entry name" value="Ankyrin_rpt-contain_sf"/>
</dbReference>
<dbReference type="Pfam" id="PF12796">
    <property type="entry name" value="Ank_2"/>
    <property type="match status" value="1"/>
</dbReference>
<evidence type="ECO:0000313" key="1">
    <source>
        <dbReference type="EMBL" id="CEK91408.1"/>
    </source>
</evidence>
<sequence length="241" mass="28024">NHQNQDGYTVFMKALDVMDIDTVKILLDKHSKQIKRSIGRFLPVFENFIAVEECVNCKGETTQIIADKYGNGNIWRLFKAHAERLPLAAAYETCDIESFNILLDCQFSDMNETKRYMEDEFRKIINNFEESNVTTISDNEMSMIQSLLKYGTEMNIISHSSRLLNVAIERGQYRLVQFLCKHFDQQKQSHHITDIQKKALIKAAEVGQCDIIQLLLKYNTKIEYYAFYDSPLYSALRNGHI</sequence>
<dbReference type="SMART" id="SM00248">
    <property type="entry name" value="ANK"/>
    <property type="match status" value="4"/>
</dbReference>
<accession>A0A0B7BEK2</accession>
<gene>
    <name evidence="1" type="primary">ORF182817</name>
</gene>
<name>A0A0B7BEK2_9EUPU</name>
<dbReference type="Gene3D" id="1.25.40.20">
    <property type="entry name" value="Ankyrin repeat-containing domain"/>
    <property type="match status" value="1"/>
</dbReference>
<proteinExistence type="predicted"/>
<reference evidence="1" key="1">
    <citation type="submission" date="2014-12" db="EMBL/GenBank/DDBJ databases">
        <title>Insight into the proteome of Arion vulgaris.</title>
        <authorList>
            <person name="Aradska J."/>
            <person name="Bulat T."/>
            <person name="Smidak R."/>
            <person name="Sarate P."/>
            <person name="Gangsoo J."/>
            <person name="Sialana F."/>
            <person name="Bilban M."/>
            <person name="Lubec G."/>
        </authorList>
    </citation>
    <scope>NUCLEOTIDE SEQUENCE</scope>
    <source>
        <tissue evidence="1">Skin</tissue>
    </source>
</reference>
<protein>
    <submittedName>
        <fullName evidence="1">Uncharacterized protein</fullName>
    </submittedName>
</protein>
<organism evidence="1">
    <name type="scientific">Arion vulgaris</name>
    <dbReference type="NCBI Taxonomy" id="1028688"/>
    <lineage>
        <taxon>Eukaryota</taxon>
        <taxon>Metazoa</taxon>
        <taxon>Spiralia</taxon>
        <taxon>Lophotrochozoa</taxon>
        <taxon>Mollusca</taxon>
        <taxon>Gastropoda</taxon>
        <taxon>Heterobranchia</taxon>
        <taxon>Euthyneura</taxon>
        <taxon>Panpulmonata</taxon>
        <taxon>Eupulmonata</taxon>
        <taxon>Stylommatophora</taxon>
        <taxon>Helicina</taxon>
        <taxon>Arionoidea</taxon>
        <taxon>Arionidae</taxon>
        <taxon>Arion</taxon>
    </lineage>
</organism>
<feature type="non-terminal residue" evidence="1">
    <location>
        <position position="1"/>
    </location>
</feature>
<dbReference type="EMBL" id="HACG01044543">
    <property type="protein sequence ID" value="CEK91408.1"/>
    <property type="molecule type" value="Transcribed_RNA"/>
</dbReference>
<dbReference type="AlphaFoldDB" id="A0A0B7BEK2"/>
<dbReference type="InterPro" id="IPR002110">
    <property type="entry name" value="Ankyrin_rpt"/>
</dbReference>